<evidence type="ECO:0000256" key="1">
    <source>
        <dbReference type="ARBA" id="ARBA00009528"/>
    </source>
</evidence>
<evidence type="ECO:0000256" key="5">
    <source>
        <dbReference type="SAM" id="MobiDB-lite"/>
    </source>
</evidence>
<name>A0A956SGB6_UNCEI</name>
<dbReference type="Gene3D" id="3.40.220.10">
    <property type="entry name" value="Leucine Aminopeptidase, subunit E, domain 1"/>
    <property type="match status" value="1"/>
</dbReference>
<dbReference type="PANTHER" id="PTHR11963:SF20">
    <property type="entry name" value="PEPTIDASE B"/>
    <property type="match status" value="1"/>
</dbReference>
<evidence type="ECO:0000256" key="3">
    <source>
        <dbReference type="ARBA" id="ARBA00022670"/>
    </source>
</evidence>
<comment type="similarity">
    <text evidence="1">Belongs to the peptidase M17 family.</text>
</comment>
<dbReference type="SUPFAM" id="SSF53187">
    <property type="entry name" value="Zn-dependent exopeptidases"/>
    <property type="match status" value="1"/>
</dbReference>
<evidence type="ECO:0000259" key="6">
    <source>
        <dbReference type="PROSITE" id="PS00631"/>
    </source>
</evidence>
<dbReference type="Gene3D" id="3.40.630.10">
    <property type="entry name" value="Zn peptidases"/>
    <property type="match status" value="1"/>
</dbReference>
<accession>A0A956SGB6</accession>
<dbReference type="GO" id="GO:0030145">
    <property type="term" value="F:manganese ion binding"/>
    <property type="evidence" value="ECO:0007669"/>
    <property type="project" value="InterPro"/>
</dbReference>
<dbReference type="Proteomes" id="UP000739538">
    <property type="component" value="Unassembled WGS sequence"/>
</dbReference>
<dbReference type="GO" id="GO:0070006">
    <property type="term" value="F:metalloaminopeptidase activity"/>
    <property type="evidence" value="ECO:0007669"/>
    <property type="project" value="InterPro"/>
</dbReference>
<dbReference type="GO" id="GO:0005737">
    <property type="term" value="C:cytoplasm"/>
    <property type="evidence" value="ECO:0007669"/>
    <property type="project" value="InterPro"/>
</dbReference>
<dbReference type="PRINTS" id="PR00481">
    <property type="entry name" value="LAMNOPPTDASE"/>
</dbReference>
<dbReference type="PANTHER" id="PTHR11963">
    <property type="entry name" value="LEUCINE AMINOPEPTIDASE-RELATED"/>
    <property type="match status" value="1"/>
</dbReference>
<evidence type="ECO:0000256" key="4">
    <source>
        <dbReference type="ARBA" id="ARBA00022801"/>
    </source>
</evidence>
<feature type="region of interest" description="Disordered" evidence="5">
    <location>
        <begin position="1"/>
        <end position="27"/>
    </location>
</feature>
<dbReference type="InterPro" id="IPR011356">
    <property type="entry name" value="Leucine_aapep/pepB"/>
</dbReference>
<dbReference type="Pfam" id="PF00883">
    <property type="entry name" value="Peptidase_M17"/>
    <property type="match status" value="1"/>
</dbReference>
<keyword evidence="3" id="KW-0645">Protease</keyword>
<keyword evidence="2 7" id="KW-0031">Aminopeptidase</keyword>
<dbReference type="CDD" id="cd00433">
    <property type="entry name" value="Peptidase_M17"/>
    <property type="match status" value="1"/>
</dbReference>
<sequence>MVSGGPGFHQRHDLGAPHRTQRSPGIPECRQRVTSLARKVDSTFRLEYGVLASDVVSGCETQEEFVRPTRYLVRSKKSVVPLTLLSNAEWSSWKRTASKTHLNWARATGFEAKPGQVCLLPDRSGGVDRVLAGVSSPLGLWDAAGLPATLPAGAYQLDPLPSTEDAERVALAWALATYTFETYKKSTQSFAQLVWPKGVDRASVERSATAVYHVRDLINTPAEDLGPAELASYAQVLAKELGAKCTVIKGEELLRKNYPSIHTVGRAATREPRLIDLRWSGSPRGKKVTLVGKGVVFDSGGLDIKSAAGMRLMKKDMGGSAHVLGLASMIISAKLPVQLRVLVPAVENAISGNAFRPQDVIRTRKGITVEVGNTDAEGRLVLADALTEADSEDPDLIVDFATLTGAARIALGSDLPAFFSRQDSLADALNVASNQVADPVWRMPMHTPYRELLDSPIADLNNAPEGGYGGAITAALFLGEFVRSTTPWVHVDLMAWNLRAKPGRPVGGEAMGLRAMYGMIESMVGTES</sequence>
<comment type="caution">
    <text evidence="7">The sequence shown here is derived from an EMBL/GenBank/DDBJ whole genome shotgun (WGS) entry which is preliminary data.</text>
</comment>
<dbReference type="AlphaFoldDB" id="A0A956SGB6"/>
<evidence type="ECO:0000313" key="8">
    <source>
        <dbReference type="Proteomes" id="UP000739538"/>
    </source>
</evidence>
<reference evidence="7" key="1">
    <citation type="submission" date="2020-04" db="EMBL/GenBank/DDBJ databases">
        <authorList>
            <person name="Zhang T."/>
        </authorList>
    </citation>
    <scope>NUCLEOTIDE SEQUENCE</scope>
    <source>
        <strain evidence="7">HKST-UBA02</strain>
    </source>
</reference>
<reference evidence="7" key="2">
    <citation type="journal article" date="2021" name="Microbiome">
        <title>Successional dynamics and alternative stable states in a saline activated sludge microbial community over 9 years.</title>
        <authorList>
            <person name="Wang Y."/>
            <person name="Ye J."/>
            <person name="Ju F."/>
            <person name="Liu L."/>
            <person name="Boyd J.A."/>
            <person name="Deng Y."/>
            <person name="Parks D.H."/>
            <person name="Jiang X."/>
            <person name="Yin X."/>
            <person name="Woodcroft B.J."/>
            <person name="Tyson G.W."/>
            <person name="Hugenholtz P."/>
            <person name="Polz M.F."/>
            <person name="Zhang T."/>
        </authorList>
    </citation>
    <scope>NUCLEOTIDE SEQUENCE</scope>
    <source>
        <strain evidence="7">HKST-UBA02</strain>
    </source>
</reference>
<dbReference type="InterPro" id="IPR048816">
    <property type="entry name" value="Peptidase_M17_N_1"/>
</dbReference>
<proteinExistence type="inferred from homology"/>
<dbReference type="InterPro" id="IPR000819">
    <property type="entry name" value="Peptidase_M17_C"/>
</dbReference>
<evidence type="ECO:0000313" key="7">
    <source>
        <dbReference type="EMBL" id="MCA9757193.1"/>
    </source>
</evidence>
<dbReference type="Pfam" id="PF21337">
    <property type="entry name" value="Peptidase_M17_N_1"/>
    <property type="match status" value="1"/>
</dbReference>
<feature type="domain" description="Cytosol aminopeptidase" evidence="6">
    <location>
        <begin position="373"/>
        <end position="380"/>
    </location>
</feature>
<gene>
    <name evidence="7" type="ORF">KDA27_15415</name>
</gene>
<evidence type="ECO:0000256" key="2">
    <source>
        <dbReference type="ARBA" id="ARBA00022438"/>
    </source>
</evidence>
<keyword evidence="4" id="KW-0378">Hydrolase</keyword>
<dbReference type="PROSITE" id="PS00631">
    <property type="entry name" value="CYTOSOL_AP"/>
    <property type="match status" value="1"/>
</dbReference>
<dbReference type="EMBL" id="JAGQHS010000086">
    <property type="protein sequence ID" value="MCA9757193.1"/>
    <property type="molecule type" value="Genomic_DNA"/>
</dbReference>
<organism evidence="7 8">
    <name type="scientific">Eiseniibacteriota bacterium</name>
    <dbReference type="NCBI Taxonomy" id="2212470"/>
    <lineage>
        <taxon>Bacteria</taxon>
        <taxon>Candidatus Eiseniibacteriota</taxon>
    </lineage>
</organism>
<dbReference type="GO" id="GO:0006508">
    <property type="term" value="P:proteolysis"/>
    <property type="evidence" value="ECO:0007669"/>
    <property type="project" value="UniProtKB-KW"/>
</dbReference>
<protein>
    <submittedName>
        <fullName evidence="7">Leucyl aminopeptidase family protein</fullName>
    </submittedName>
</protein>
<dbReference type="InterPro" id="IPR043472">
    <property type="entry name" value="Macro_dom-like"/>
</dbReference>